<proteinExistence type="predicted"/>
<dbReference type="KEGG" id="dalk:DSCA_36800"/>
<feature type="domain" description="DUF4872" evidence="2">
    <location>
        <begin position="154"/>
        <end position="325"/>
    </location>
</feature>
<dbReference type="Proteomes" id="UP000427906">
    <property type="component" value="Chromosome"/>
</dbReference>
<keyword evidence="4" id="KW-1185">Reference proteome</keyword>
<evidence type="ECO:0000259" key="1">
    <source>
        <dbReference type="Pfam" id="PF14399"/>
    </source>
</evidence>
<reference evidence="3 4" key="1">
    <citation type="submission" date="2019-11" db="EMBL/GenBank/DDBJ databases">
        <title>Comparative genomics of hydrocarbon-degrading Desulfosarcina strains.</title>
        <authorList>
            <person name="Watanabe M."/>
            <person name="Kojima H."/>
            <person name="Fukui M."/>
        </authorList>
    </citation>
    <scope>NUCLEOTIDE SEQUENCE [LARGE SCALE GENOMIC DNA]</scope>
    <source>
        <strain evidence="3 4">PL12</strain>
    </source>
</reference>
<dbReference type="RefSeq" id="WP_155317757.1">
    <property type="nucleotide sequence ID" value="NZ_AP021874.1"/>
</dbReference>
<dbReference type="OrthoDB" id="4075615at2"/>
<sequence>MILLDVHHHPGRHCASTGIRNLVNYHEIDWSEAMCFGLGQGLAVWFIYCPEMSPSRIVHVRAIDFEEQFFNGIGHPFQWETFDTPEASEQGLKDRLALGVPVILRTDLFYLPYYGSNTHYPGHVITAWGYDPDRDVFLVTDTERTGLLTVPSENMRKARFYQSDFMTISGHMFSPAKICLPDNLPEQIKKAIAGNSLSMLNGFDAIDGITGGISGLRLWQAEISNWSHFEDWQWTARFLYQIIEKRGTGGGGFRFLFADFLSEAAILVPEITSAGLAQQMAELGFAWQALALCLKNVSEKVKPDFTEVEKELEHVADLEEAYHRQALAIFHS</sequence>
<evidence type="ECO:0000313" key="4">
    <source>
        <dbReference type="Proteomes" id="UP000427906"/>
    </source>
</evidence>
<accession>A0A5K7YNA8</accession>
<gene>
    <name evidence="3" type="ORF">DSCA_36800</name>
</gene>
<evidence type="ECO:0000313" key="3">
    <source>
        <dbReference type="EMBL" id="BBO69750.1"/>
    </source>
</evidence>
<feature type="domain" description="Butirosin biosynthesis protein H N-terminal" evidence="1">
    <location>
        <begin position="13"/>
        <end position="142"/>
    </location>
</feature>
<dbReference type="Pfam" id="PF16169">
    <property type="entry name" value="DUF4872"/>
    <property type="match status" value="1"/>
</dbReference>
<dbReference type="Pfam" id="PF14399">
    <property type="entry name" value="BtrH_N"/>
    <property type="match status" value="1"/>
</dbReference>
<dbReference type="EMBL" id="AP021874">
    <property type="protein sequence ID" value="BBO69750.1"/>
    <property type="molecule type" value="Genomic_DNA"/>
</dbReference>
<name>A0A5K7YNA8_9BACT</name>
<dbReference type="InterPro" id="IPR032369">
    <property type="entry name" value="DUF4872"/>
</dbReference>
<evidence type="ECO:0000259" key="2">
    <source>
        <dbReference type="Pfam" id="PF16169"/>
    </source>
</evidence>
<organism evidence="3 4">
    <name type="scientific">Desulfosarcina alkanivorans</name>
    <dbReference type="NCBI Taxonomy" id="571177"/>
    <lineage>
        <taxon>Bacteria</taxon>
        <taxon>Pseudomonadati</taxon>
        <taxon>Thermodesulfobacteriota</taxon>
        <taxon>Desulfobacteria</taxon>
        <taxon>Desulfobacterales</taxon>
        <taxon>Desulfosarcinaceae</taxon>
        <taxon>Desulfosarcina</taxon>
    </lineage>
</organism>
<protein>
    <submittedName>
        <fullName evidence="3">Peptidase</fullName>
    </submittedName>
</protein>
<dbReference type="InterPro" id="IPR026935">
    <property type="entry name" value="BtrH_N"/>
</dbReference>
<dbReference type="AlphaFoldDB" id="A0A5K7YNA8"/>